<sequence>MDSSILHMMQVSQEKLFHTDCRAVYVVSMVVTGATMVEPGHSTNMDGAGMGRGASPTTLLAELDRFLGLAVSAISEKRSHSSRRDGSGDGEDQPTVETALFLLRNLPPARPAALAFLAHTLSRQVSSHMRGYSGGDGCRKSDGPDEGVSGQVEALLGEVLESAPSVWGPLVGQWAVDQLGRWSVEWASTVVGRGDATLEEVVAGWLSCSPARALASLTVVCVAHDPDTAVAALLDASAASGPALDWLVAHVGCSFPATVIGRVLGLGLRGFAACHGRPPEHQLASVNKILSHLADRHLPDIRRSLHAILVRTFEGASDAEAQASVPFLLCLAVTSRSRAVLAALTSGLDTLLSPSDRLAALANQVSWWVPRYFGSHGQLQEMVVHLVLDTGGSSAPSILRLLMQGAAPTPKLPVAVAVAVNNILQGVVGEICMVTYMRRNSSASRILIPFLVGLRGGGLDGSDVGVAVGGRAVSPIAGLVEETLATPSNQAVISHLKQLVTLVVVQQGPATAATTLGHLLHCSTHEATAGHHQILTSVITALTVHQAGRCSGESPLAGALAGALQPQAGSSIILTALKSLDTLLSQSQQECLHIYSNLTNALLTNVPLLAELINDPVLGTASVTILSQLPLKKPIPVGHVLCLSHAVIFYFFSSLHETNTISKVSGVGKCQLVLSHLSHSSLGLNLIIRLLVEGVFRPECAYLFGAEKYATFNFKDVSGEMLIKANRQFNSWVKVPQSHTSIFHMGIIGSGRNPQGNQTAMLSPDTIKLHTQLLLNTLSVCCAAQTNGEGASTVALLLVELISPDIMFNGFPWPEEYIKFTFERDLAIKKTFEEFPVAWALLELVATHRAALSYCSVLVRALAASLTAFWNTCPLTSAQQVPDALQATQRLLEVMVTAQFLPGPLRVLPQMVEAMAPFELVCILQDVWVYMRDHTPSPDRWCELPSGFHQRLPDPPMATGYTERIQRIIQSNVATIGHLMSFMINSK</sequence>
<feature type="domain" description="Integrator complex subunit 5 N-terminal" evidence="1">
    <location>
        <begin position="93"/>
        <end position="272"/>
    </location>
</feature>
<organism evidence="3 4">
    <name type="scientific">Petrolisthes manimaculis</name>
    <dbReference type="NCBI Taxonomy" id="1843537"/>
    <lineage>
        <taxon>Eukaryota</taxon>
        <taxon>Metazoa</taxon>
        <taxon>Ecdysozoa</taxon>
        <taxon>Arthropoda</taxon>
        <taxon>Crustacea</taxon>
        <taxon>Multicrustacea</taxon>
        <taxon>Malacostraca</taxon>
        <taxon>Eumalacostraca</taxon>
        <taxon>Eucarida</taxon>
        <taxon>Decapoda</taxon>
        <taxon>Pleocyemata</taxon>
        <taxon>Anomura</taxon>
        <taxon>Galatheoidea</taxon>
        <taxon>Porcellanidae</taxon>
        <taxon>Petrolisthes</taxon>
    </lineage>
</organism>
<dbReference type="GO" id="GO:0034472">
    <property type="term" value="P:snRNA 3'-end processing"/>
    <property type="evidence" value="ECO:0007669"/>
    <property type="project" value="TreeGrafter"/>
</dbReference>
<evidence type="ECO:0000259" key="2">
    <source>
        <dbReference type="Pfam" id="PF14838"/>
    </source>
</evidence>
<comment type="caution">
    <text evidence="3">The sequence shown here is derived from an EMBL/GenBank/DDBJ whole genome shotgun (WGS) entry which is preliminary data.</text>
</comment>
<protein>
    <recommendedName>
        <fullName evidence="5">Integrator complex subunit 5</fullName>
    </recommendedName>
</protein>
<proteinExistence type="predicted"/>
<dbReference type="Proteomes" id="UP001292094">
    <property type="component" value="Unassembled WGS sequence"/>
</dbReference>
<dbReference type="InterPro" id="IPR029445">
    <property type="entry name" value="INTS5_N"/>
</dbReference>
<dbReference type="Pfam" id="PF14838">
    <property type="entry name" value="INTS5_C"/>
    <property type="match status" value="1"/>
</dbReference>
<evidence type="ECO:0000313" key="3">
    <source>
        <dbReference type="EMBL" id="KAK4324453.1"/>
    </source>
</evidence>
<dbReference type="AlphaFoldDB" id="A0AAE1UH50"/>
<dbReference type="GO" id="GO:0032039">
    <property type="term" value="C:integrator complex"/>
    <property type="evidence" value="ECO:0007669"/>
    <property type="project" value="InterPro"/>
</dbReference>
<dbReference type="PANTHER" id="PTHR31697">
    <property type="entry name" value="INTEGRATOR COMPLEX SUBUNIT 5"/>
    <property type="match status" value="1"/>
</dbReference>
<name>A0AAE1UH50_9EUCA</name>
<dbReference type="EMBL" id="JAWZYT010000359">
    <property type="protein sequence ID" value="KAK4324453.1"/>
    <property type="molecule type" value="Genomic_DNA"/>
</dbReference>
<evidence type="ECO:0000259" key="1">
    <source>
        <dbReference type="Pfam" id="PF14837"/>
    </source>
</evidence>
<accession>A0AAE1UH50</accession>
<dbReference type="InterPro" id="IPR029444">
    <property type="entry name" value="INTS5_C"/>
</dbReference>
<dbReference type="PANTHER" id="PTHR31697:SF2">
    <property type="entry name" value="INTEGRATOR COMPLEX SUBUNIT 5"/>
    <property type="match status" value="1"/>
</dbReference>
<dbReference type="Pfam" id="PF14837">
    <property type="entry name" value="INTS5_N"/>
    <property type="match status" value="1"/>
</dbReference>
<gene>
    <name evidence="3" type="ORF">Pmani_004901</name>
</gene>
<feature type="domain" description="Integrator complex subunit 5 C-terminal" evidence="2">
    <location>
        <begin position="283"/>
        <end position="974"/>
    </location>
</feature>
<keyword evidence="4" id="KW-1185">Reference proteome</keyword>
<dbReference type="InterPro" id="IPR040316">
    <property type="entry name" value="INTS5"/>
</dbReference>
<evidence type="ECO:0000313" key="4">
    <source>
        <dbReference type="Proteomes" id="UP001292094"/>
    </source>
</evidence>
<evidence type="ECO:0008006" key="5">
    <source>
        <dbReference type="Google" id="ProtNLM"/>
    </source>
</evidence>
<reference evidence="3" key="1">
    <citation type="submission" date="2023-11" db="EMBL/GenBank/DDBJ databases">
        <title>Genome assemblies of two species of porcelain crab, Petrolisthes cinctipes and Petrolisthes manimaculis (Anomura: Porcellanidae).</title>
        <authorList>
            <person name="Angst P."/>
        </authorList>
    </citation>
    <scope>NUCLEOTIDE SEQUENCE</scope>
    <source>
        <strain evidence="3">PB745_02</strain>
        <tissue evidence="3">Gill</tissue>
    </source>
</reference>